<keyword evidence="1 2" id="KW-0238">DNA-binding</keyword>
<dbReference type="InterPro" id="IPR036271">
    <property type="entry name" value="Tet_transcr_reg_TetR-rel_C_sf"/>
</dbReference>
<dbReference type="RefSeq" id="WP_142504610.1">
    <property type="nucleotide sequence ID" value="NZ_FXTI01000002.1"/>
</dbReference>
<dbReference type="PROSITE" id="PS50977">
    <property type="entry name" value="HTH_TETR_2"/>
    <property type="match status" value="1"/>
</dbReference>
<dbReference type="InterPro" id="IPR001647">
    <property type="entry name" value="HTH_TetR"/>
</dbReference>
<dbReference type="AlphaFoldDB" id="A0A521BR07"/>
<proteinExistence type="predicted"/>
<dbReference type="InterPro" id="IPR009057">
    <property type="entry name" value="Homeodomain-like_sf"/>
</dbReference>
<dbReference type="InterPro" id="IPR050109">
    <property type="entry name" value="HTH-type_TetR-like_transc_reg"/>
</dbReference>
<dbReference type="SUPFAM" id="SSF48498">
    <property type="entry name" value="Tetracyclin repressor-like, C-terminal domain"/>
    <property type="match status" value="1"/>
</dbReference>
<reference evidence="4 5" key="1">
    <citation type="submission" date="2017-05" db="EMBL/GenBank/DDBJ databases">
        <authorList>
            <person name="Varghese N."/>
            <person name="Submissions S."/>
        </authorList>
    </citation>
    <scope>NUCLEOTIDE SEQUENCE [LARGE SCALE GENOMIC DNA]</scope>
    <source>
        <strain evidence="4 5">DSM 45474</strain>
    </source>
</reference>
<dbReference type="PANTHER" id="PTHR30055">
    <property type="entry name" value="HTH-TYPE TRANSCRIPTIONAL REGULATOR RUTR"/>
    <property type="match status" value="1"/>
</dbReference>
<dbReference type="Pfam" id="PF00440">
    <property type="entry name" value="TetR_N"/>
    <property type="match status" value="1"/>
</dbReference>
<evidence type="ECO:0000256" key="2">
    <source>
        <dbReference type="PROSITE-ProRule" id="PRU00335"/>
    </source>
</evidence>
<name>A0A521BR07_9BACL</name>
<keyword evidence="5" id="KW-1185">Reference proteome</keyword>
<evidence type="ECO:0000259" key="3">
    <source>
        <dbReference type="PROSITE" id="PS50977"/>
    </source>
</evidence>
<evidence type="ECO:0000313" key="4">
    <source>
        <dbReference type="EMBL" id="SMO49592.1"/>
    </source>
</evidence>
<evidence type="ECO:0000313" key="5">
    <source>
        <dbReference type="Proteomes" id="UP000315636"/>
    </source>
</evidence>
<evidence type="ECO:0000256" key="1">
    <source>
        <dbReference type="ARBA" id="ARBA00023125"/>
    </source>
</evidence>
<gene>
    <name evidence="4" type="ORF">SAMN06264849_102322</name>
</gene>
<organism evidence="4 5">
    <name type="scientific">Melghirimyces algeriensis</name>
    <dbReference type="NCBI Taxonomy" id="910412"/>
    <lineage>
        <taxon>Bacteria</taxon>
        <taxon>Bacillati</taxon>
        <taxon>Bacillota</taxon>
        <taxon>Bacilli</taxon>
        <taxon>Bacillales</taxon>
        <taxon>Thermoactinomycetaceae</taxon>
        <taxon>Melghirimyces</taxon>
    </lineage>
</organism>
<dbReference type="Proteomes" id="UP000315636">
    <property type="component" value="Unassembled WGS sequence"/>
</dbReference>
<dbReference type="OrthoDB" id="9780824at2"/>
<dbReference type="GO" id="GO:0003677">
    <property type="term" value="F:DNA binding"/>
    <property type="evidence" value="ECO:0007669"/>
    <property type="project" value="UniProtKB-UniRule"/>
</dbReference>
<feature type="domain" description="HTH tetR-type" evidence="3">
    <location>
        <begin position="30"/>
        <end position="90"/>
    </location>
</feature>
<dbReference type="Gene3D" id="1.10.357.10">
    <property type="entry name" value="Tetracycline Repressor, domain 2"/>
    <property type="match status" value="1"/>
</dbReference>
<protein>
    <submittedName>
        <fullName evidence="4">Transcriptional regulator, TetR family</fullName>
    </submittedName>
</protein>
<dbReference type="SUPFAM" id="SSF46689">
    <property type="entry name" value="Homeodomain-like"/>
    <property type="match status" value="1"/>
</dbReference>
<dbReference type="PANTHER" id="PTHR30055:SF222">
    <property type="entry name" value="REGULATORY PROTEIN"/>
    <property type="match status" value="1"/>
</dbReference>
<accession>A0A521BR07</accession>
<dbReference type="GO" id="GO:0006355">
    <property type="term" value="P:regulation of DNA-templated transcription"/>
    <property type="evidence" value="ECO:0007669"/>
    <property type="project" value="UniProtKB-ARBA"/>
</dbReference>
<sequence length="237" mass="27222">MKESEKSWEEWIEWIAQDYGLNLDRQDRETDKQKRILEAAMHIFSERGFEGASTSAIAHRAGVAEATIFKHYRSKKGLLLHLVIPAISKVATPYLLQPVVKILDQDKPLDELFHEFYANRVNLVEGNWKKVKIILVESLFQPELREALHNHVAKAFYEVASDRIERWKREGRVRDDLPTHVIARSILSIGIGYLLAKNKAFPGFLVQEEEEQELVWMADVILHGIAGPKEKGASSRD</sequence>
<dbReference type="EMBL" id="FXTI01000002">
    <property type="protein sequence ID" value="SMO49592.1"/>
    <property type="molecule type" value="Genomic_DNA"/>
</dbReference>
<dbReference type="PRINTS" id="PR00455">
    <property type="entry name" value="HTHTETR"/>
</dbReference>
<feature type="DNA-binding region" description="H-T-H motif" evidence="2">
    <location>
        <begin position="53"/>
        <end position="72"/>
    </location>
</feature>